<dbReference type="PRINTS" id="PR00723">
    <property type="entry name" value="SUBTILISIN"/>
</dbReference>
<dbReference type="PROSITE" id="PS00137">
    <property type="entry name" value="SUBTILASE_HIS"/>
    <property type="match status" value="1"/>
</dbReference>
<feature type="active site" description="Charge relay system" evidence="8 9">
    <location>
        <position position="506"/>
    </location>
</feature>
<evidence type="ECO:0000256" key="2">
    <source>
        <dbReference type="ARBA" id="ARBA00004613"/>
    </source>
</evidence>
<dbReference type="GO" id="GO:0005737">
    <property type="term" value="C:cytoplasm"/>
    <property type="evidence" value="ECO:0007669"/>
    <property type="project" value="UniProtKB-ARBA"/>
</dbReference>
<dbReference type="PANTHER" id="PTHR42884:SF14">
    <property type="entry name" value="NEUROENDOCRINE CONVERTASE 1"/>
    <property type="match status" value="1"/>
</dbReference>
<feature type="active site" description="Charge relay system" evidence="8 9">
    <location>
        <position position="295"/>
    </location>
</feature>
<dbReference type="InterPro" id="IPR000209">
    <property type="entry name" value="Peptidase_S8/S53_dom"/>
</dbReference>
<dbReference type="InterPro" id="IPR008979">
    <property type="entry name" value="Galactose-bd-like_sf"/>
</dbReference>
<protein>
    <recommendedName>
        <fullName evidence="10">P/Homo B domain-containing protein</fullName>
    </recommendedName>
</protein>
<evidence type="ECO:0000256" key="1">
    <source>
        <dbReference type="ARBA" id="ARBA00001913"/>
    </source>
</evidence>
<comment type="caution">
    <text evidence="11">The sequence shown here is derived from an EMBL/GenBank/DDBJ whole genome shotgun (WGS) entry which is preliminary data.</text>
</comment>
<dbReference type="AlphaFoldDB" id="A0A4S8PP44"/>
<dbReference type="InterPro" id="IPR002884">
    <property type="entry name" value="P_dom"/>
</dbReference>
<dbReference type="Pfam" id="PF08548">
    <property type="entry name" value="Peptidase_M10_C"/>
    <property type="match status" value="1"/>
</dbReference>
<dbReference type="Gene3D" id="2.150.10.10">
    <property type="entry name" value="Serralysin-like metalloprotease, C-terminal"/>
    <property type="match status" value="1"/>
</dbReference>
<dbReference type="GO" id="GO:0016485">
    <property type="term" value="P:protein processing"/>
    <property type="evidence" value="ECO:0007669"/>
    <property type="project" value="TreeGrafter"/>
</dbReference>
<keyword evidence="7 9" id="KW-0720">Serine protease</keyword>
<keyword evidence="6 9" id="KW-0378">Hydrolase</keyword>
<comment type="similarity">
    <text evidence="9">Belongs to the peptidase S8 family.</text>
</comment>
<evidence type="ECO:0000256" key="9">
    <source>
        <dbReference type="PROSITE-ProRule" id="PRU01240"/>
    </source>
</evidence>
<dbReference type="SUPFAM" id="SSF49785">
    <property type="entry name" value="Galactose-binding domain-like"/>
    <property type="match status" value="1"/>
</dbReference>
<dbReference type="InterPro" id="IPR022398">
    <property type="entry name" value="Peptidase_S8_His-AS"/>
</dbReference>
<keyword evidence="3" id="KW-0964">Secreted</keyword>
<dbReference type="GO" id="GO:0016020">
    <property type="term" value="C:membrane"/>
    <property type="evidence" value="ECO:0007669"/>
    <property type="project" value="TreeGrafter"/>
</dbReference>
<dbReference type="PROSITE" id="PS51829">
    <property type="entry name" value="P_HOMO_B"/>
    <property type="match status" value="1"/>
</dbReference>
<accession>A0A4S8PP44</accession>
<keyword evidence="4 9" id="KW-0645">Protease</keyword>
<dbReference type="Gene3D" id="2.60.120.260">
    <property type="entry name" value="Galactose-binding domain-like"/>
    <property type="match status" value="1"/>
</dbReference>
<dbReference type="PROSITE" id="PS51892">
    <property type="entry name" value="SUBTILASE"/>
    <property type="match status" value="1"/>
</dbReference>
<dbReference type="Pfam" id="PF00082">
    <property type="entry name" value="Peptidase_S8"/>
    <property type="match status" value="1"/>
</dbReference>
<proteinExistence type="inferred from homology"/>
<evidence type="ECO:0000313" key="11">
    <source>
        <dbReference type="EMBL" id="THV30329.1"/>
    </source>
</evidence>
<dbReference type="InterPro" id="IPR001343">
    <property type="entry name" value="Hemolysn_Ca-bd"/>
</dbReference>
<evidence type="ECO:0000256" key="8">
    <source>
        <dbReference type="PIRSR" id="PIRSR615500-1"/>
    </source>
</evidence>
<dbReference type="Pfam" id="PF00353">
    <property type="entry name" value="HemolysinCabind"/>
    <property type="match status" value="1"/>
</dbReference>
<dbReference type="GO" id="GO:0005509">
    <property type="term" value="F:calcium ion binding"/>
    <property type="evidence" value="ECO:0007669"/>
    <property type="project" value="InterPro"/>
</dbReference>
<evidence type="ECO:0000256" key="6">
    <source>
        <dbReference type="ARBA" id="ARBA00022801"/>
    </source>
</evidence>
<dbReference type="EMBL" id="STGU01000027">
    <property type="protein sequence ID" value="THV30329.1"/>
    <property type="molecule type" value="Genomic_DNA"/>
</dbReference>
<dbReference type="Gene3D" id="3.40.50.200">
    <property type="entry name" value="Peptidase S8/S53 domain"/>
    <property type="match status" value="1"/>
</dbReference>
<comment type="cofactor">
    <cofactor evidence="1">
        <name>Ca(2+)</name>
        <dbReference type="ChEBI" id="CHEBI:29108"/>
    </cofactor>
</comment>
<evidence type="ECO:0000256" key="4">
    <source>
        <dbReference type="ARBA" id="ARBA00022670"/>
    </source>
</evidence>
<comment type="subcellular location">
    <subcellularLocation>
        <location evidence="2">Secreted</location>
    </subcellularLocation>
</comment>
<dbReference type="Proteomes" id="UP000307378">
    <property type="component" value="Unassembled WGS sequence"/>
</dbReference>
<dbReference type="PANTHER" id="PTHR42884">
    <property type="entry name" value="PROPROTEIN CONVERTASE SUBTILISIN/KEXIN-RELATED"/>
    <property type="match status" value="1"/>
</dbReference>
<dbReference type="InterPro" id="IPR015500">
    <property type="entry name" value="Peptidase_S8_subtilisin-rel"/>
</dbReference>
<gene>
    <name evidence="11" type="ORF">FAA86_23040</name>
</gene>
<feature type="domain" description="P/Homo B" evidence="10">
    <location>
        <begin position="584"/>
        <end position="723"/>
    </location>
</feature>
<dbReference type="SUPFAM" id="SSF51120">
    <property type="entry name" value="beta-Roll"/>
    <property type="match status" value="1"/>
</dbReference>
<evidence type="ECO:0000259" key="10">
    <source>
        <dbReference type="PROSITE" id="PS51829"/>
    </source>
</evidence>
<name>A0A4S8PP44_9HYPH</name>
<evidence type="ECO:0000313" key="12">
    <source>
        <dbReference type="Proteomes" id="UP000307378"/>
    </source>
</evidence>
<feature type="active site" description="Charge relay system" evidence="8 9">
    <location>
        <position position="242"/>
    </location>
</feature>
<sequence>MRDSRGGLAVLSWMESLMSLSFDANYYRSLRPDVWSAFAGNGNSLGLTWVQFAELHYNMFGRFEGSNPNAVFKTSEYLAANPDVAQAGVNPFQHYLQHGVHEGRSPSSDFPSFASFNVSLYLGANPDLPAAGITTATAAYAHFVLHGQFESRSGAPVVNTEPDVGHSGLPTALGTPFEQMALSPLLVNAISDPLFSSQWYLNNTGQRYGASDLKPATFLDMNIADAWANGYTGKGIVVSVNDDGMDLAHADLVGNLLLDLTYNSANGNTGPSAYATTTTADQGGEYAPAPDGNEHGTVVGSIIGMAANGLGMVGMAPEVQLVSTLVSDKVNWPRLFEYVAKTAKADVSVNSYGFDPAFSENFYVDASTDKTSNDYLFLSAIEASAREGRNGLGTVIEVSSGNKAFVGADASMTGMTNSKYIITVGAVNELGHPARLSDGEGGTVVYSTPGASVLVSAFGGENIGQRDQSVDAGFGIASADISGTLGYNKDAAIAEGDYSFQNTGTSYSGPMVGATVALMLQANPLLGFRDISNILAMTARVINPANHLELKGNLVNFGGLMFSREIGFGLVDVSAAVRLAASWTEPARTVTNWVSAEGASTTLAQDVPDGLLTGTLVTAIVEKNVLIERMEFDLKLDSAVPSQLRAEITSPQGTTITLFDQPLARSDEASSDTPWPGTFQIGATAFLGEQSAGIWTLKLIDKISGEVARFEALTVRAWGSELTPDSHYVLTDAFSGHVTVSDASGIDLFNAAAVSSSVTLDLNVGATSTVANGSFVIAAGVGVENAFGGGANDRMIGNEMANVLRGNGGADTITGGSGADLFMYATVNDSAPTNRDVLTDFTIGLDRIDLRLIDANLQQSDNQSFVFVGHRGDIVPHSVSYVFADADTLVRADVDGDQIADLEILLVGQKVLIASDFLGVSDTMIA</sequence>
<dbReference type="SUPFAM" id="SSF52743">
    <property type="entry name" value="Subtilisin-like"/>
    <property type="match status" value="1"/>
</dbReference>
<dbReference type="GO" id="GO:0004252">
    <property type="term" value="F:serine-type endopeptidase activity"/>
    <property type="evidence" value="ECO:0007669"/>
    <property type="project" value="UniProtKB-UniRule"/>
</dbReference>
<evidence type="ECO:0000256" key="7">
    <source>
        <dbReference type="ARBA" id="ARBA00022825"/>
    </source>
</evidence>
<evidence type="ECO:0000256" key="5">
    <source>
        <dbReference type="ARBA" id="ARBA00022737"/>
    </source>
</evidence>
<dbReference type="Pfam" id="PF01483">
    <property type="entry name" value="P_proprotein"/>
    <property type="match status" value="1"/>
</dbReference>
<reference evidence="11 12" key="1">
    <citation type="submission" date="2019-04" db="EMBL/GenBank/DDBJ databases">
        <title>genome sequence of strain W3.</title>
        <authorList>
            <person name="Gao J."/>
            <person name="Sun J."/>
        </authorList>
    </citation>
    <scope>NUCLEOTIDE SEQUENCE [LARGE SCALE GENOMIC DNA]</scope>
    <source>
        <strain evidence="11 12">W3</strain>
    </source>
</reference>
<dbReference type="InterPro" id="IPR011049">
    <property type="entry name" value="Serralysin-like_metalloprot_C"/>
</dbReference>
<organism evidence="11 12">
    <name type="scientific">Rhizobium rosettiformans W3</name>
    <dbReference type="NCBI Taxonomy" id="538378"/>
    <lineage>
        <taxon>Bacteria</taxon>
        <taxon>Pseudomonadati</taxon>
        <taxon>Pseudomonadota</taxon>
        <taxon>Alphaproteobacteria</taxon>
        <taxon>Hyphomicrobiales</taxon>
        <taxon>Rhizobiaceae</taxon>
        <taxon>Rhizobium/Agrobacterium group</taxon>
        <taxon>Rhizobium</taxon>
    </lineage>
</organism>
<evidence type="ECO:0000256" key="3">
    <source>
        <dbReference type="ARBA" id="ARBA00022525"/>
    </source>
</evidence>
<dbReference type="GO" id="GO:0005615">
    <property type="term" value="C:extracellular space"/>
    <property type="evidence" value="ECO:0007669"/>
    <property type="project" value="InterPro"/>
</dbReference>
<dbReference type="InterPro" id="IPR013858">
    <property type="entry name" value="Peptidase_M10B_C"/>
</dbReference>
<dbReference type="GO" id="GO:0012505">
    <property type="term" value="C:endomembrane system"/>
    <property type="evidence" value="ECO:0007669"/>
    <property type="project" value="UniProtKB-ARBA"/>
</dbReference>
<keyword evidence="5" id="KW-0677">Repeat</keyword>
<dbReference type="InterPro" id="IPR036852">
    <property type="entry name" value="Peptidase_S8/S53_dom_sf"/>
</dbReference>